<evidence type="ECO:0000313" key="2">
    <source>
        <dbReference type="Proteomes" id="UP000094622"/>
    </source>
</evidence>
<protein>
    <recommendedName>
        <fullName evidence="3">3-dehydroquinate synthase</fullName>
    </recommendedName>
</protein>
<proteinExistence type="predicted"/>
<name>A0A1E3GYC2_9HYPH</name>
<evidence type="ECO:0008006" key="3">
    <source>
        <dbReference type="Google" id="ProtNLM"/>
    </source>
</evidence>
<organism evidence="1 2">
    <name type="scientific">Methylobrevis pamukkalensis</name>
    <dbReference type="NCBI Taxonomy" id="1439726"/>
    <lineage>
        <taxon>Bacteria</taxon>
        <taxon>Pseudomonadati</taxon>
        <taxon>Pseudomonadota</taxon>
        <taxon>Alphaproteobacteria</taxon>
        <taxon>Hyphomicrobiales</taxon>
        <taxon>Pleomorphomonadaceae</taxon>
        <taxon>Methylobrevis</taxon>
    </lineage>
</organism>
<evidence type="ECO:0000313" key="1">
    <source>
        <dbReference type="EMBL" id="ODN69024.1"/>
    </source>
</evidence>
<dbReference type="Proteomes" id="UP000094622">
    <property type="component" value="Unassembled WGS sequence"/>
</dbReference>
<sequence length="47" mass="5089">MTLIGQDKKVARGRLTFILTRGIGGAFIAKDVPSDVVRDFLAGQAER</sequence>
<dbReference type="AlphaFoldDB" id="A0A1E3GYC2"/>
<dbReference type="PATRIC" id="fig|1439726.3.peg.3872"/>
<dbReference type="Gene3D" id="1.20.1090.10">
    <property type="entry name" value="Dehydroquinate synthase-like - alpha domain"/>
    <property type="match status" value="1"/>
</dbReference>
<accession>A0A1E3GYC2</accession>
<keyword evidence="2" id="KW-1185">Reference proteome</keyword>
<dbReference type="EMBL" id="MCRJ01000115">
    <property type="protein sequence ID" value="ODN69024.1"/>
    <property type="molecule type" value="Genomic_DNA"/>
</dbReference>
<gene>
    <name evidence="1" type="ORF">A6302_03674</name>
</gene>
<reference evidence="1 2" key="1">
    <citation type="submission" date="2016-07" db="EMBL/GenBank/DDBJ databases">
        <title>Draft Genome Sequence of Methylobrevis pamukkalensis PK2.</title>
        <authorList>
            <person name="Vasilenko O.V."/>
            <person name="Doronina N.V."/>
            <person name="Shmareva M.N."/>
            <person name="Tarlachkov S.V."/>
            <person name="Mustakhimov I."/>
            <person name="Trotsenko Y.A."/>
        </authorList>
    </citation>
    <scope>NUCLEOTIDE SEQUENCE [LARGE SCALE GENOMIC DNA]</scope>
    <source>
        <strain evidence="1 2">PK2</strain>
    </source>
</reference>
<comment type="caution">
    <text evidence="1">The sequence shown here is derived from an EMBL/GenBank/DDBJ whole genome shotgun (WGS) entry which is preliminary data.</text>
</comment>